<evidence type="ECO:0000313" key="6">
    <source>
        <dbReference type="Proteomes" id="UP000323876"/>
    </source>
</evidence>
<dbReference type="InterPro" id="IPR029063">
    <property type="entry name" value="SAM-dependent_MTases_sf"/>
</dbReference>
<dbReference type="SUPFAM" id="SSF53335">
    <property type="entry name" value="S-adenosyl-L-methionine-dependent methyltransferases"/>
    <property type="match status" value="1"/>
</dbReference>
<dbReference type="PANTHER" id="PTHR43464:SF19">
    <property type="entry name" value="UBIQUINONE BIOSYNTHESIS O-METHYLTRANSFERASE, MITOCHONDRIAL"/>
    <property type="match status" value="1"/>
</dbReference>
<dbReference type="Gene3D" id="3.40.50.150">
    <property type="entry name" value="Vaccinia Virus protein VP39"/>
    <property type="match status" value="1"/>
</dbReference>
<dbReference type="Pfam" id="PF13649">
    <property type="entry name" value="Methyltransf_25"/>
    <property type="match status" value="1"/>
</dbReference>
<comment type="caution">
    <text evidence="5">The sequence shown here is derived from an EMBL/GenBank/DDBJ whole genome shotgun (WGS) entry which is preliminary data.</text>
</comment>
<organism evidence="5 6">
    <name type="scientific">Nocardia colli</name>
    <dbReference type="NCBI Taxonomy" id="2545717"/>
    <lineage>
        <taxon>Bacteria</taxon>
        <taxon>Bacillati</taxon>
        <taxon>Actinomycetota</taxon>
        <taxon>Actinomycetes</taxon>
        <taxon>Mycobacteriales</taxon>
        <taxon>Nocardiaceae</taxon>
        <taxon>Nocardia</taxon>
    </lineage>
</organism>
<proteinExistence type="predicted"/>
<dbReference type="InterPro" id="IPR041698">
    <property type="entry name" value="Methyltransf_25"/>
</dbReference>
<evidence type="ECO:0000256" key="2">
    <source>
        <dbReference type="ARBA" id="ARBA00022679"/>
    </source>
</evidence>
<dbReference type="Proteomes" id="UP000323876">
    <property type="component" value="Unassembled WGS sequence"/>
</dbReference>
<evidence type="ECO:0000313" key="5">
    <source>
        <dbReference type="EMBL" id="KAA8887650.1"/>
    </source>
</evidence>
<dbReference type="OrthoDB" id="3825914at2"/>
<evidence type="ECO:0000256" key="1">
    <source>
        <dbReference type="ARBA" id="ARBA00022603"/>
    </source>
</evidence>
<dbReference type="CDD" id="cd02440">
    <property type="entry name" value="AdoMet_MTases"/>
    <property type="match status" value="1"/>
</dbReference>
<dbReference type="EMBL" id="VXLC01000006">
    <property type="protein sequence ID" value="KAA8887650.1"/>
    <property type="molecule type" value="Genomic_DNA"/>
</dbReference>
<gene>
    <name evidence="5" type="ORF">F3087_18520</name>
</gene>
<keyword evidence="3" id="KW-0949">S-adenosyl-L-methionine</keyword>
<feature type="domain" description="Methyltransferase" evidence="4">
    <location>
        <begin position="58"/>
        <end position="151"/>
    </location>
</feature>
<evidence type="ECO:0000259" key="4">
    <source>
        <dbReference type="Pfam" id="PF13649"/>
    </source>
</evidence>
<evidence type="ECO:0000256" key="3">
    <source>
        <dbReference type="ARBA" id="ARBA00022691"/>
    </source>
</evidence>
<keyword evidence="1 5" id="KW-0489">Methyltransferase</keyword>
<reference evidence="5 6" key="1">
    <citation type="submission" date="2019-09" db="EMBL/GenBank/DDBJ databases">
        <authorList>
            <person name="Wang X."/>
        </authorList>
    </citation>
    <scope>NUCLEOTIDE SEQUENCE [LARGE SCALE GENOMIC DNA]</scope>
    <source>
        <strain evidence="5 6">CICC 11023</strain>
    </source>
</reference>
<name>A0A5N0EFR6_9NOCA</name>
<protein>
    <submittedName>
        <fullName evidence="5">Class I SAM-dependent methyltransferase</fullName>
    </submittedName>
</protein>
<dbReference type="PANTHER" id="PTHR43464">
    <property type="entry name" value="METHYLTRANSFERASE"/>
    <property type="match status" value="1"/>
</dbReference>
<dbReference type="RefSeq" id="WP_150403220.1">
    <property type="nucleotide sequence ID" value="NZ_VXLC01000006.1"/>
</dbReference>
<dbReference type="AlphaFoldDB" id="A0A5N0EFR6"/>
<dbReference type="GO" id="GO:0008168">
    <property type="term" value="F:methyltransferase activity"/>
    <property type="evidence" value="ECO:0007669"/>
    <property type="project" value="UniProtKB-KW"/>
</dbReference>
<accession>A0A5N0EFR6</accession>
<sequence>MADAIPANDSSMVDFEQSYQDHTLMPGDDVLDRLPWEIDRPQPELVGFENAGRVRGEVLDIGCGPGDSAIYLAGRGYRVTGLDFSPTVIEKARARAAAEGVEASFGVADATELTEYAGRFDTVVSSALFHCLEPEQRRPHVAALLRATKRGARLIQFTFAKSEFSGAFAPYAIDEDELRDIFGAPWSINTLRLGNLAAVASPPMLESFAESGFRPELDADGAMLLPIWVLEADRA</sequence>
<keyword evidence="2 5" id="KW-0808">Transferase</keyword>
<keyword evidence="6" id="KW-1185">Reference proteome</keyword>
<dbReference type="GO" id="GO:0032259">
    <property type="term" value="P:methylation"/>
    <property type="evidence" value="ECO:0007669"/>
    <property type="project" value="UniProtKB-KW"/>
</dbReference>